<dbReference type="InterPro" id="IPR051090">
    <property type="entry name" value="Inositol_monoP_superfamily"/>
</dbReference>
<dbReference type="Pfam" id="PF00459">
    <property type="entry name" value="Inositol_P"/>
    <property type="match status" value="1"/>
</dbReference>
<evidence type="ECO:0000256" key="5">
    <source>
        <dbReference type="ARBA" id="ARBA00022842"/>
    </source>
</evidence>
<dbReference type="GO" id="GO:0046872">
    <property type="term" value="F:metal ion binding"/>
    <property type="evidence" value="ECO:0007669"/>
    <property type="project" value="UniProtKB-KW"/>
</dbReference>
<dbReference type="InterPro" id="IPR000760">
    <property type="entry name" value="Inositol_monophosphatase-like"/>
</dbReference>
<evidence type="ECO:0000256" key="2">
    <source>
        <dbReference type="ARBA" id="ARBA00009759"/>
    </source>
</evidence>
<keyword evidence="8" id="KW-1185">Reference proteome</keyword>
<dbReference type="PRINTS" id="PR00377">
    <property type="entry name" value="IMPHPHTASES"/>
</dbReference>
<organism evidence="7 8">
    <name type="scientific">Algimonas arctica</name>
    <dbReference type="NCBI Taxonomy" id="1479486"/>
    <lineage>
        <taxon>Bacteria</taxon>
        <taxon>Pseudomonadati</taxon>
        <taxon>Pseudomonadota</taxon>
        <taxon>Alphaproteobacteria</taxon>
        <taxon>Maricaulales</taxon>
        <taxon>Robiginitomaculaceae</taxon>
        <taxon>Algimonas</taxon>
    </lineage>
</organism>
<comment type="caution">
    <text evidence="7">The sequence shown here is derived from an EMBL/GenBank/DDBJ whole genome shotgun (WGS) entry which is preliminary data.</text>
</comment>
<dbReference type="PANTHER" id="PTHR43200:SF6">
    <property type="entry name" value="3'(2'),5'-BISPHOSPHATE NUCLEOTIDASE"/>
    <property type="match status" value="1"/>
</dbReference>
<evidence type="ECO:0000313" key="8">
    <source>
        <dbReference type="Proteomes" id="UP000634004"/>
    </source>
</evidence>
<sequence>MTSSPIADRLAFFDILSTAARAITLPLFRSGVAAENKAPSEGKPGYDPVTEADIEAERELRRLIRDRFPNDSIEGEELPGHRGTNEFSWTLDPIDGTRGFVAGVPVWSTLIALSQHGEPVLGLIDLPALNIRAFGDISGEPTATLIHDDGTQTRLTVRTIDALSYARLGCTQPFGMFGPGELAAYKIIQSGVAFSRLGLDAFGYVMLAQGRMDLIIEGGLKPCDVRALMPVIIGAGGVITDWHGGNPKDGPRLVACGSPALMPELYTYLGRAML</sequence>
<dbReference type="AlphaFoldDB" id="A0A8J3CTM0"/>
<gene>
    <name evidence="7" type="ORF">GCM10009069_23310</name>
</gene>
<evidence type="ECO:0000313" key="7">
    <source>
        <dbReference type="EMBL" id="GHA99830.1"/>
    </source>
</evidence>
<evidence type="ECO:0000256" key="6">
    <source>
        <dbReference type="PIRSR" id="PIRSR600760-2"/>
    </source>
</evidence>
<dbReference type="GO" id="GO:0000105">
    <property type="term" value="P:L-histidine biosynthetic process"/>
    <property type="evidence" value="ECO:0007669"/>
    <property type="project" value="TreeGrafter"/>
</dbReference>
<comment type="cofactor">
    <cofactor evidence="1 6">
        <name>Mg(2+)</name>
        <dbReference type="ChEBI" id="CHEBI:18420"/>
    </cofactor>
</comment>
<dbReference type="RefSeq" id="WP_189498634.1">
    <property type="nucleotide sequence ID" value="NZ_BMZH01000010.1"/>
</dbReference>
<dbReference type="GO" id="GO:0016791">
    <property type="term" value="F:phosphatase activity"/>
    <property type="evidence" value="ECO:0007669"/>
    <property type="project" value="UniProtKB-ARBA"/>
</dbReference>
<dbReference type="Proteomes" id="UP000634004">
    <property type="component" value="Unassembled WGS sequence"/>
</dbReference>
<feature type="binding site" evidence="6">
    <location>
        <position position="76"/>
    </location>
    <ligand>
        <name>Mg(2+)</name>
        <dbReference type="ChEBI" id="CHEBI:18420"/>
        <label>1</label>
        <note>catalytic</note>
    </ligand>
</feature>
<feature type="binding site" evidence="6">
    <location>
        <position position="92"/>
    </location>
    <ligand>
        <name>Mg(2+)</name>
        <dbReference type="ChEBI" id="CHEBI:18420"/>
        <label>1</label>
        <note>catalytic</note>
    </ligand>
</feature>
<protein>
    <submittedName>
        <fullName evidence="7">Histidinol-phosphatase</fullName>
    </submittedName>
</protein>
<feature type="binding site" evidence="6">
    <location>
        <position position="95"/>
    </location>
    <ligand>
        <name>Mg(2+)</name>
        <dbReference type="ChEBI" id="CHEBI:18420"/>
        <label>1</label>
        <note>catalytic</note>
    </ligand>
</feature>
<keyword evidence="5 6" id="KW-0460">Magnesium</keyword>
<reference evidence="7" key="2">
    <citation type="submission" date="2020-09" db="EMBL/GenBank/DDBJ databases">
        <authorList>
            <person name="Sun Q."/>
            <person name="Kim S."/>
        </authorList>
    </citation>
    <scope>NUCLEOTIDE SEQUENCE</scope>
    <source>
        <strain evidence="7">KCTC 32513</strain>
    </source>
</reference>
<feature type="binding site" evidence="6">
    <location>
        <position position="94"/>
    </location>
    <ligand>
        <name>Mg(2+)</name>
        <dbReference type="ChEBI" id="CHEBI:18420"/>
        <label>1</label>
        <note>catalytic</note>
    </ligand>
</feature>
<reference evidence="7" key="1">
    <citation type="journal article" date="2014" name="Int. J. Syst. Evol. Microbiol.">
        <title>Complete genome sequence of Corynebacterium casei LMG S-19264T (=DSM 44701T), isolated from a smear-ripened cheese.</title>
        <authorList>
            <consortium name="US DOE Joint Genome Institute (JGI-PGF)"/>
            <person name="Walter F."/>
            <person name="Albersmeier A."/>
            <person name="Kalinowski J."/>
            <person name="Ruckert C."/>
        </authorList>
    </citation>
    <scope>NUCLEOTIDE SEQUENCE</scope>
    <source>
        <strain evidence="7">KCTC 32513</strain>
    </source>
</reference>
<evidence type="ECO:0000256" key="3">
    <source>
        <dbReference type="ARBA" id="ARBA00022723"/>
    </source>
</evidence>
<dbReference type="Gene3D" id="3.30.540.10">
    <property type="entry name" value="Fructose-1,6-Bisphosphatase, subunit A, domain 1"/>
    <property type="match status" value="1"/>
</dbReference>
<name>A0A8J3CTM0_9PROT</name>
<evidence type="ECO:0000256" key="1">
    <source>
        <dbReference type="ARBA" id="ARBA00001946"/>
    </source>
</evidence>
<dbReference type="Gene3D" id="3.40.190.80">
    <property type="match status" value="1"/>
</dbReference>
<dbReference type="EMBL" id="BMZH01000010">
    <property type="protein sequence ID" value="GHA99830.1"/>
    <property type="molecule type" value="Genomic_DNA"/>
</dbReference>
<keyword evidence="4" id="KW-0378">Hydrolase</keyword>
<feature type="binding site" evidence="6">
    <location>
        <position position="224"/>
    </location>
    <ligand>
        <name>Mg(2+)</name>
        <dbReference type="ChEBI" id="CHEBI:18420"/>
        <label>1</label>
        <note>catalytic</note>
    </ligand>
</feature>
<dbReference type="PANTHER" id="PTHR43200">
    <property type="entry name" value="PHOSPHATASE"/>
    <property type="match status" value="1"/>
</dbReference>
<comment type="similarity">
    <text evidence="2">Belongs to the inositol monophosphatase superfamily.</text>
</comment>
<dbReference type="SUPFAM" id="SSF56655">
    <property type="entry name" value="Carbohydrate phosphatase"/>
    <property type="match status" value="1"/>
</dbReference>
<proteinExistence type="inferred from homology"/>
<evidence type="ECO:0000256" key="4">
    <source>
        <dbReference type="ARBA" id="ARBA00022801"/>
    </source>
</evidence>
<keyword evidence="3 6" id="KW-0479">Metal-binding</keyword>
<accession>A0A8J3CTM0</accession>